<evidence type="ECO:0000256" key="5">
    <source>
        <dbReference type="HAMAP-Rule" id="MF_01334"/>
    </source>
</evidence>
<dbReference type="HAMAP" id="MF_01334">
    <property type="entry name" value="Ribosomal_bL25_CTC"/>
    <property type="match status" value="1"/>
</dbReference>
<name>A0ABM8Z1V0_9PROT</name>
<reference evidence="8 9" key="1">
    <citation type="submission" date="2021-10" db="EMBL/GenBank/DDBJ databases">
        <authorList>
            <person name="Koch H."/>
        </authorList>
    </citation>
    <scope>NUCLEOTIDE SEQUENCE [LARGE SCALE GENOMIC DNA]</scope>
    <source>
        <strain evidence="8">6680</strain>
    </source>
</reference>
<dbReference type="SUPFAM" id="SSF50715">
    <property type="entry name" value="Ribosomal protein L25-like"/>
    <property type="match status" value="1"/>
</dbReference>
<gene>
    <name evidence="5 8" type="primary">rplY</name>
    <name evidence="5" type="synonym">ctc</name>
    <name evidence="8" type="ORF">NTG6680_2659</name>
</gene>
<keyword evidence="4 5" id="KW-0687">Ribonucleoprotein</keyword>
<dbReference type="Proteomes" id="UP000839052">
    <property type="component" value="Chromosome"/>
</dbReference>
<protein>
    <recommendedName>
        <fullName evidence="5">Large ribosomal subunit protein bL25</fullName>
    </recommendedName>
    <alternativeName>
        <fullName evidence="5">General stress protein CTC</fullName>
    </alternativeName>
</protein>
<evidence type="ECO:0000256" key="1">
    <source>
        <dbReference type="ARBA" id="ARBA00022730"/>
    </source>
</evidence>
<evidence type="ECO:0000313" key="9">
    <source>
        <dbReference type="Proteomes" id="UP000839052"/>
    </source>
</evidence>
<evidence type="ECO:0000259" key="6">
    <source>
        <dbReference type="Pfam" id="PF01386"/>
    </source>
</evidence>
<dbReference type="NCBIfam" id="NF004128">
    <property type="entry name" value="PRK05618.1-2"/>
    <property type="match status" value="1"/>
</dbReference>
<evidence type="ECO:0000256" key="4">
    <source>
        <dbReference type="ARBA" id="ARBA00023274"/>
    </source>
</evidence>
<dbReference type="NCBIfam" id="NF004612">
    <property type="entry name" value="PRK05943.1"/>
    <property type="match status" value="1"/>
</dbReference>
<keyword evidence="3 5" id="KW-0689">Ribosomal protein</keyword>
<evidence type="ECO:0000259" key="7">
    <source>
        <dbReference type="Pfam" id="PF14693"/>
    </source>
</evidence>
<dbReference type="Gene3D" id="2.170.120.20">
    <property type="entry name" value="Ribosomal protein L25, beta domain"/>
    <property type="match status" value="1"/>
</dbReference>
<keyword evidence="1 5" id="KW-0699">rRNA-binding</keyword>
<dbReference type="InterPro" id="IPR029751">
    <property type="entry name" value="Ribosomal_L25_dom"/>
</dbReference>
<organism evidence="8 9">
    <name type="scientific">Candidatus Nitrotoga arctica</name>
    <dbReference type="NCBI Taxonomy" id="453162"/>
    <lineage>
        <taxon>Bacteria</taxon>
        <taxon>Pseudomonadati</taxon>
        <taxon>Pseudomonadota</taxon>
        <taxon>Betaproteobacteria</taxon>
        <taxon>Nitrosomonadales</taxon>
        <taxon>Gallionellaceae</taxon>
        <taxon>Candidatus Nitrotoga</taxon>
    </lineage>
</organism>
<dbReference type="PANTHER" id="PTHR33284">
    <property type="entry name" value="RIBOSOMAL PROTEIN L25/GLN-TRNA SYNTHETASE, ANTI-CODON-BINDING DOMAIN-CONTAINING PROTEIN"/>
    <property type="match status" value="1"/>
</dbReference>
<comment type="function">
    <text evidence="5">This is one of the proteins that binds to the 5S RNA in the ribosome where it forms part of the central protuberance.</text>
</comment>
<dbReference type="InterPro" id="IPR020930">
    <property type="entry name" value="Ribosomal_uL5_bac-type"/>
</dbReference>
<feature type="domain" description="Large ribosomal subunit protein bL25 beta" evidence="7">
    <location>
        <begin position="99"/>
        <end position="187"/>
    </location>
</feature>
<dbReference type="PANTHER" id="PTHR33284:SF1">
    <property type="entry name" value="RIBOSOMAL PROTEIN L25_GLN-TRNA SYNTHETASE, ANTI-CODON-BINDING DOMAIN-CONTAINING PROTEIN"/>
    <property type="match status" value="1"/>
</dbReference>
<dbReference type="InterPro" id="IPR037121">
    <property type="entry name" value="Ribosomal_bL25_C"/>
</dbReference>
<dbReference type="InterPro" id="IPR020057">
    <property type="entry name" value="Ribosomal_bL25_b-dom"/>
</dbReference>
<dbReference type="InterPro" id="IPR011035">
    <property type="entry name" value="Ribosomal_bL25/Gln-tRNA_synth"/>
</dbReference>
<feature type="domain" description="Large ribosomal subunit protein bL25 L25" evidence="6">
    <location>
        <begin position="5"/>
        <end position="91"/>
    </location>
</feature>
<dbReference type="EMBL" id="OU912926">
    <property type="protein sequence ID" value="CAG9933908.1"/>
    <property type="molecule type" value="Genomic_DNA"/>
</dbReference>
<evidence type="ECO:0000256" key="2">
    <source>
        <dbReference type="ARBA" id="ARBA00022884"/>
    </source>
</evidence>
<dbReference type="InterPro" id="IPR020056">
    <property type="entry name" value="Rbsml_bL25/Gln-tRNA_synth_N"/>
</dbReference>
<dbReference type="RefSeq" id="WP_239797618.1">
    <property type="nucleotide sequence ID" value="NZ_OU912926.1"/>
</dbReference>
<evidence type="ECO:0000256" key="3">
    <source>
        <dbReference type="ARBA" id="ARBA00022980"/>
    </source>
</evidence>
<dbReference type="NCBIfam" id="TIGR00731">
    <property type="entry name" value="bL25_bact_ctc"/>
    <property type="match status" value="1"/>
</dbReference>
<evidence type="ECO:0000313" key="8">
    <source>
        <dbReference type="EMBL" id="CAG9933908.1"/>
    </source>
</evidence>
<comment type="subunit">
    <text evidence="5">Part of the 50S ribosomal subunit; part of the 5S rRNA/L5/L18/L25 subcomplex. Contacts the 5S rRNA. Binds to the 5S rRNA independently of L5 and L18.</text>
</comment>
<sequence length="219" mass="23515">MKIELSAIFRKAQGTGASRRLRKSGRVPGIVYGGVEPTLIDLDHNNLYHSLRKEAFHASILTLDLDGKKEQVLLRDFQMHPFRQQVQHIDFQRVEANKKIHMKVPLHFINADIAPGVKLSGGIISHVMNDLNIACLAADLPEFIEVDLSTLALNHSIHVSDLNLPKGVEAAGIHIGDAVVATVQVPRGAIEAEALAAAEAAAAPTGDAKAAAKPAAKSK</sequence>
<dbReference type="NCBIfam" id="NF004130">
    <property type="entry name" value="PRK05618.1-5"/>
    <property type="match status" value="1"/>
</dbReference>
<keyword evidence="9" id="KW-1185">Reference proteome</keyword>
<dbReference type="Pfam" id="PF01386">
    <property type="entry name" value="Ribosomal_L25p"/>
    <property type="match status" value="1"/>
</dbReference>
<dbReference type="GO" id="GO:0005840">
    <property type="term" value="C:ribosome"/>
    <property type="evidence" value="ECO:0007669"/>
    <property type="project" value="UniProtKB-KW"/>
</dbReference>
<accession>A0ABM8Z1V0</accession>
<dbReference type="Pfam" id="PF14693">
    <property type="entry name" value="Ribosomal_TL5_C"/>
    <property type="match status" value="1"/>
</dbReference>
<dbReference type="InterPro" id="IPR001021">
    <property type="entry name" value="Ribosomal_bL25_long"/>
</dbReference>
<comment type="similarity">
    <text evidence="5">Belongs to the bacterial ribosomal protein bL25 family. CTC subfamily.</text>
</comment>
<keyword evidence="2 5" id="KW-0694">RNA-binding</keyword>
<dbReference type="Gene3D" id="2.40.240.10">
    <property type="entry name" value="Ribosomal Protein L25, Chain P"/>
    <property type="match status" value="1"/>
</dbReference>
<dbReference type="CDD" id="cd00495">
    <property type="entry name" value="Ribosomal_L25_TL5_CTC"/>
    <property type="match status" value="1"/>
</dbReference>
<proteinExistence type="inferred from homology"/>